<dbReference type="InterPro" id="IPR026928">
    <property type="entry name" value="FAX/IsoI-like"/>
</dbReference>
<feature type="domain" description="Metaxin glutathione S-transferase" evidence="3">
    <location>
        <begin position="199"/>
        <end position="262"/>
    </location>
</feature>
<dbReference type="InterPro" id="IPR036282">
    <property type="entry name" value="Glutathione-S-Trfase_C_sf"/>
</dbReference>
<sequence length="283" mass="33056">MVHEWLCDHCIISSVAGLSVLFLIYKRLTRKSKKTVAKDVILLHSFPRAPYAPNASPYVLKLETYLRMAKIPYEVDDSIVFGKKGKIPWVTLNDEDVADSYFIIEHVNKYFKVDLDTKLTAEQRATARVLEKTMEENTIWATMVQDRMFECFDECMAIYEVSYVFKLVIKYYFLRVINKYRWGHGIGRHSSEEIRHIGAKDLRAISVLLGDKPFFMGEEPTRIDATMFAFLALLIFGMPTAAPSYKLLHSELKNLVDFVYRMKEKFWPDWDDVLLKPKEKKIN</sequence>
<dbReference type="InterPro" id="IPR036249">
    <property type="entry name" value="Thioredoxin-like_sf"/>
</dbReference>
<protein>
    <recommendedName>
        <fullName evidence="7">GST N-terminal domain-containing protein</fullName>
    </recommendedName>
</protein>
<dbReference type="InterPro" id="IPR050931">
    <property type="entry name" value="Mito_Protein_Transport_Metaxin"/>
</dbReference>
<dbReference type="Pfam" id="PF17172">
    <property type="entry name" value="GST_N_4"/>
    <property type="match status" value="1"/>
</dbReference>
<dbReference type="OrthoDB" id="5809458at2759"/>
<evidence type="ECO:0000259" key="4">
    <source>
        <dbReference type="Pfam" id="PF17172"/>
    </source>
</evidence>
<dbReference type="Pfam" id="PF17171">
    <property type="entry name" value="GST_C_6"/>
    <property type="match status" value="1"/>
</dbReference>
<keyword evidence="6" id="KW-1185">Reference proteome</keyword>
<dbReference type="Proteomes" id="UP000009022">
    <property type="component" value="Unassembled WGS sequence"/>
</dbReference>
<dbReference type="KEGG" id="tad:TRIADDRAFT_29295"/>
<name>B3S5C1_TRIAD</name>
<dbReference type="PANTHER" id="PTHR12289">
    <property type="entry name" value="METAXIN RELATED"/>
    <property type="match status" value="1"/>
</dbReference>
<feature type="transmembrane region" description="Helical" evidence="2">
    <location>
        <begin position="6"/>
        <end position="25"/>
    </location>
</feature>
<dbReference type="Gene3D" id="3.40.30.10">
    <property type="entry name" value="Glutaredoxin"/>
    <property type="match status" value="1"/>
</dbReference>
<dbReference type="SFLD" id="SFLDG01200">
    <property type="entry name" value="SUF1.1"/>
    <property type="match status" value="1"/>
</dbReference>
<evidence type="ECO:0008006" key="7">
    <source>
        <dbReference type="Google" id="ProtNLM"/>
    </source>
</evidence>
<organism evidence="5 6">
    <name type="scientific">Trichoplax adhaerens</name>
    <name type="common">Trichoplax reptans</name>
    <dbReference type="NCBI Taxonomy" id="10228"/>
    <lineage>
        <taxon>Eukaryota</taxon>
        <taxon>Metazoa</taxon>
        <taxon>Placozoa</taxon>
        <taxon>Uniplacotomia</taxon>
        <taxon>Trichoplacea</taxon>
        <taxon>Trichoplacidae</taxon>
        <taxon>Trichoplax</taxon>
    </lineage>
</organism>
<reference evidence="5 6" key="1">
    <citation type="journal article" date="2008" name="Nature">
        <title>The Trichoplax genome and the nature of placozoans.</title>
        <authorList>
            <person name="Srivastava M."/>
            <person name="Begovic E."/>
            <person name="Chapman J."/>
            <person name="Putnam N.H."/>
            <person name="Hellsten U."/>
            <person name="Kawashima T."/>
            <person name="Kuo A."/>
            <person name="Mitros T."/>
            <person name="Salamov A."/>
            <person name="Carpenter M.L."/>
            <person name="Signorovitch A.Y."/>
            <person name="Moreno M.A."/>
            <person name="Kamm K."/>
            <person name="Grimwood J."/>
            <person name="Schmutz J."/>
            <person name="Shapiro H."/>
            <person name="Grigoriev I.V."/>
            <person name="Buss L.W."/>
            <person name="Schierwater B."/>
            <person name="Dellaporta S.L."/>
            <person name="Rokhsar D.S."/>
        </authorList>
    </citation>
    <scope>NUCLEOTIDE SEQUENCE [LARGE SCALE GENOMIC DNA]</scope>
    <source>
        <strain evidence="5 6">Grell-BS-1999</strain>
    </source>
</reference>
<gene>
    <name evidence="5" type="ORF">TRIADDRAFT_29295</name>
</gene>
<dbReference type="SFLD" id="SFLDS00019">
    <property type="entry name" value="Glutathione_Transferase_(cytos"/>
    <property type="match status" value="1"/>
</dbReference>
<dbReference type="EMBL" id="DS985250">
    <property type="protein sequence ID" value="EDV22111.1"/>
    <property type="molecule type" value="Genomic_DNA"/>
</dbReference>
<dbReference type="RefSeq" id="XP_002115266.1">
    <property type="nucleotide sequence ID" value="XM_002115230.1"/>
</dbReference>
<dbReference type="GO" id="GO:0005737">
    <property type="term" value="C:cytoplasm"/>
    <property type="evidence" value="ECO:0000318"/>
    <property type="project" value="GO_Central"/>
</dbReference>
<keyword evidence="2" id="KW-1133">Transmembrane helix</keyword>
<proteinExistence type="inferred from homology"/>
<keyword evidence="2" id="KW-0812">Transmembrane</keyword>
<dbReference type="SFLD" id="SFLDG01180">
    <property type="entry name" value="SUF1"/>
    <property type="match status" value="1"/>
</dbReference>
<dbReference type="InParanoid" id="B3S5C1"/>
<dbReference type="Gene3D" id="1.20.1050.10">
    <property type="match status" value="1"/>
</dbReference>
<dbReference type="HOGENOM" id="CLU_044137_1_2_1"/>
<dbReference type="InterPro" id="IPR012336">
    <property type="entry name" value="Thioredoxin-like_fold"/>
</dbReference>
<dbReference type="InterPro" id="IPR040079">
    <property type="entry name" value="Glutathione_S-Trfase"/>
</dbReference>
<evidence type="ECO:0000256" key="2">
    <source>
        <dbReference type="SAM" id="Phobius"/>
    </source>
</evidence>
<accession>B3S5C1</accession>
<dbReference type="FunCoup" id="B3S5C1">
    <property type="interactions" value="1208"/>
</dbReference>
<dbReference type="eggNOG" id="KOG4244">
    <property type="taxonomic scope" value="Eukaryota"/>
</dbReference>
<dbReference type="OMA" id="YPLQDCG"/>
<dbReference type="InterPro" id="IPR033468">
    <property type="entry name" value="Metaxin_GST"/>
</dbReference>
<dbReference type="CDD" id="cd03193">
    <property type="entry name" value="GST_C_Metaxin"/>
    <property type="match status" value="1"/>
</dbReference>
<dbReference type="GeneID" id="6756605"/>
<evidence type="ECO:0000313" key="5">
    <source>
        <dbReference type="EMBL" id="EDV22111.1"/>
    </source>
</evidence>
<feature type="domain" description="Thioredoxin-like fold" evidence="4">
    <location>
        <begin position="57"/>
        <end position="144"/>
    </location>
</feature>
<dbReference type="PANTHER" id="PTHR12289:SF41">
    <property type="entry name" value="FAILED AXON CONNECTIONS-RELATED"/>
    <property type="match status" value="1"/>
</dbReference>
<dbReference type="CTD" id="6756605"/>
<dbReference type="SUPFAM" id="SSF47616">
    <property type="entry name" value="GST C-terminal domain-like"/>
    <property type="match status" value="1"/>
</dbReference>
<keyword evidence="2" id="KW-0472">Membrane</keyword>
<evidence type="ECO:0000313" key="6">
    <source>
        <dbReference type="Proteomes" id="UP000009022"/>
    </source>
</evidence>
<evidence type="ECO:0000256" key="1">
    <source>
        <dbReference type="ARBA" id="ARBA00006475"/>
    </source>
</evidence>
<dbReference type="SUPFAM" id="SSF52833">
    <property type="entry name" value="Thioredoxin-like"/>
    <property type="match status" value="1"/>
</dbReference>
<dbReference type="PhylomeDB" id="B3S5C1"/>
<dbReference type="AlphaFoldDB" id="B3S5C1"/>
<evidence type="ECO:0000259" key="3">
    <source>
        <dbReference type="Pfam" id="PF17171"/>
    </source>
</evidence>
<comment type="similarity">
    <text evidence="1">Belongs to the FAX family.</text>
</comment>